<protein>
    <recommendedName>
        <fullName evidence="1">Ice-binding protein C-terminal domain-containing protein</fullName>
    </recommendedName>
</protein>
<sequence length="39" mass="4070">MILHSTVPTAVPEPSSLAIIAMGGVGLALRRRKTNQAVI</sequence>
<dbReference type="Pfam" id="PF07589">
    <property type="entry name" value="PEP-CTERM"/>
    <property type="match status" value="1"/>
</dbReference>
<dbReference type="GeneID" id="95642158"/>
<accession>A0A2G1W2M3</accession>
<dbReference type="AlphaFoldDB" id="A0A2G1W2M3"/>
<organism evidence="2 3">
    <name type="scientific">Rhodopirellula bahusiensis</name>
    <dbReference type="NCBI Taxonomy" id="2014065"/>
    <lineage>
        <taxon>Bacteria</taxon>
        <taxon>Pseudomonadati</taxon>
        <taxon>Planctomycetota</taxon>
        <taxon>Planctomycetia</taxon>
        <taxon>Pirellulales</taxon>
        <taxon>Pirellulaceae</taxon>
        <taxon>Rhodopirellula</taxon>
    </lineage>
</organism>
<proteinExistence type="predicted"/>
<reference evidence="2 3" key="1">
    <citation type="submission" date="2017-06" db="EMBL/GenBank/DDBJ databases">
        <title>Description of Rhodopirellula bahusiensis sp. nov.</title>
        <authorList>
            <person name="Kizina J."/>
            <person name="Harder J."/>
        </authorList>
    </citation>
    <scope>NUCLEOTIDE SEQUENCE [LARGE SCALE GENOMIC DNA]</scope>
    <source>
        <strain evidence="2 3">SWK21</strain>
    </source>
</reference>
<gene>
    <name evidence="2" type="ORF">CEE69_21150</name>
</gene>
<dbReference type="OrthoDB" id="290940at2"/>
<dbReference type="EMBL" id="NIZW01000018">
    <property type="protein sequence ID" value="PHQ33245.1"/>
    <property type="molecule type" value="Genomic_DNA"/>
</dbReference>
<dbReference type="NCBIfam" id="TIGR02595">
    <property type="entry name" value="PEP_CTERM"/>
    <property type="match status" value="1"/>
</dbReference>
<comment type="caution">
    <text evidence="2">The sequence shown here is derived from an EMBL/GenBank/DDBJ whole genome shotgun (WGS) entry which is preliminary data.</text>
</comment>
<evidence type="ECO:0000313" key="3">
    <source>
        <dbReference type="Proteomes" id="UP000225740"/>
    </source>
</evidence>
<evidence type="ECO:0000259" key="1">
    <source>
        <dbReference type="Pfam" id="PF07589"/>
    </source>
</evidence>
<dbReference type="InterPro" id="IPR013424">
    <property type="entry name" value="Ice-binding_C"/>
</dbReference>
<dbReference type="RefSeq" id="WP_099262640.1">
    <property type="nucleotide sequence ID" value="NZ_JBDUYK010000045.1"/>
</dbReference>
<feature type="domain" description="Ice-binding protein C-terminal" evidence="1">
    <location>
        <begin position="10"/>
        <end position="32"/>
    </location>
</feature>
<evidence type="ECO:0000313" key="2">
    <source>
        <dbReference type="EMBL" id="PHQ33245.1"/>
    </source>
</evidence>
<dbReference type="Proteomes" id="UP000225740">
    <property type="component" value="Unassembled WGS sequence"/>
</dbReference>
<name>A0A2G1W2M3_9BACT</name>
<keyword evidence="3" id="KW-1185">Reference proteome</keyword>